<sequence length="50" mass="5812">MEAKILQTVLTAALMFAAYDKIANFIFKLLLNRQKSFIKAEVVLNYFHAY</sequence>
<evidence type="ECO:0000313" key="2">
    <source>
        <dbReference type="Proteomes" id="UP000502823"/>
    </source>
</evidence>
<proteinExistence type="predicted"/>
<keyword evidence="2" id="KW-1185">Reference proteome</keyword>
<protein>
    <submittedName>
        <fullName evidence="1">Uncharacterized protein</fullName>
    </submittedName>
</protein>
<dbReference type="Proteomes" id="UP000502823">
    <property type="component" value="Unassembled WGS sequence"/>
</dbReference>
<dbReference type="AlphaFoldDB" id="A0A6L2PKS3"/>
<evidence type="ECO:0000313" key="1">
    <source>
        <dbReference type="EMBL" id="GFG32964.1"/>
    </source>
</evidence>
<accession>A0A6L2PKS3</accession>
<gene>
    <name evidence="1" type="ORF">Cfor_00943</name>
</gene>
<dbReference type="EMBL" id="BLKM01008244">
    <property type="protein sequence ID" value="GFG32964.1"/>
    <property type="molecule type" value="Genomic_DNA"/>
</dbReference>
<reference evidence="2" key="1">
    <citation type="submission" date="2020-01" db="EMBL/GenBank/DDBJ databases">
        <title>Draft genome sequence of the Termite Coptotermes fromosanus.</title>
        <authorList>
            <person name="Itakura S."/>
            <person name="Yosikawa Y."/>
            <person name="Umezawa K."/>
        </authorList>
    </citation>
    <scope>NUCLEOTIDE SEQUENCE [LARGE SCALE GENOMIC DNA]</scope>
</reference>
<organism evidence="1 2">
    <name type="scientific">Coptotermes formosanus</name>
    <name type="common">Formosan subterranean termite</name>
    <dbReference type="NCBI Taxonomy" id="36987"/>
    <lineage>
        <taxon>Eukaryota</taxon>
        <taxon>Metazoa</taxon>
        <taxon>Ecdysozoa</taxon>
        <taxon>Arthropoda</taxon>
        <taxon>Hexapoda</taxon>
        <taxon>Insecta</taxon>
        <taxon>Pterygota</taxon>
        <taxon>Neoptera</taxon>
        <taxon>Polyneoptera</taxon>
        <taxon>Dictyoptera</taxon>
        <taxon>Blattodea</taxon>
        <taxon>Blattoidea</taxon>
        <taxon>Termitoidae</taxon>
        <taxon>Rhinotermitidae</taxon>
        <taxon>Coptotermes</taxon>
    </lineage>
</organism>
<comment type="caution">
    <text evidence="1">The sequence shown here is derived from an EMBL/GenBank/DDBJ whole genome shotgun (WGS) entry which is preliminary data.</text>
</comment>
<dbReference type="OrthoDB" id="10266426at2759"/>
<dbReference type="InParanoid" id="A0A6L2PKS3"/>
<name>A0A6L2PKS3_COPFO</name>